<proteinExistence type="predicted"/>
<keyword evidence="1" id="KW-0732">Signal</keyword>
<feature type="domain" description="Phytocyanin" evidence="2">
    <location>
        <begin position="27"/>
        <end position="141"/>
    </location>
</feature>
<keyword evidence="4" id="KW-1185">Reference proteome</keyword>
<evidence type="ECO:0000256" key="1">
    <source>
        <dbReference type="SAM" id="SignalP"/>
    </source>
</evidence>
<dbReference type="PANTHER" id="PTHR34052:SF2">
    <property type="entry name" value="PLASTOCYANIN-LIKE DOMAIN PROTEIN"/>
    <property type="match status" value="1"/>
</dbReference>
<dbReference type="PANTHER" id="PTHR34052">
    <property type="entry name" value="GLYCINE-RICH PROTEIN-LIKE"/>
    <property type="match status" value="1"/>
</dbReference>
<feature type="chain" id="PRO_5023840949" description="Phytocyanin domain-containing protein" evidence="1">
    <location>
        <begin position="27"/>
        <end position="145"/>
    </location>
</feature>
<dbReference type="InterPro" id="IPR003245">
    <property type="entry name" value="Phytocyanin_dom"/>
</dbReference>
<gene>
    <name evidence="3" type="ORF">F0562_035925</name>
</gene>
<dbReference type="AlphaFoldDB" id="A0A5J5AD58"/>
<dbReference type="Proteomes" id="UP000325577">
    <property type="component" value="Linkage Group LG21"/>
</dbReference>
<evidence type="ECO:0000313" key="3">
    <source>
        <dbReference type="EMBL" id="KAA8528570.1"/>
    </source>
</evidence>
<dbReference type="OrthoDB" id="1839683at2759"/>
<dbReference type="InterPro" id="IPR008972">
    <property type="entry name" value="Cupredoxin"/>
</dbReference>
<evidence type="ECO:0000259" key="2">
    <source>
        <dbReference type="PROSITE" id="PS51485"/>
    </source>
</evidence>
<reference evidence="3 4" key="1">
    <citation type="submission" date="2019-09" db="EMBL/GenBank/DDBJ databases">
        <title>A chromosome-level genome assembly of the Chinese tupelo Nyssa sinensis.</title>
        <authorList>
            <person name="Yang X."/>
            <person name="Kang M."/>
            <person name="Yang Y."/>
            <person name="Xiong H."/>
            <person name="Wang M."/>
            <person name="Zhang Z."/>
            <person name="Wang Z."/>
            <person name="Wu H."/>
            <person name="Ma T."/>
            <person name="Liu J."/>
            <person name="Xi Z."/>
        </authorList>
    </citation>
    <scope>NUCLEOTIDE SEQUENCE [LARGE SCALE GENOMIC DNA]</scope>
    <source>
        <strain evidence="3">J267</strain>
        <tissue evidence="3">Leaf</tissue>
    </source>
</reference>
<organism evidence="3 4">
    <name type="scientific">Nyssa sinensis</name>
    <dbReference type="NCBI Taxonomy" id="561372"/>
    <lineage>
        <taxon>Eukaryota</taxon>
        <taxon>Viridiplantae</taxon>
        <taxon>Streptophyta</taxon>
        <taxon>Embryophyta</taxon>
        <taxon>Tracheophyta</taxon>
        <taxon>Spermatophyta</taxon>
        <taxon>Magnoliopsida</taxon>
        <taxon>eudicotyledons</taxon>
        <taxon>Gunneridae</taxon>
        <taxon>Pentapetalae</taxon>
        <taxon>asterids</taxon>
        <taxon>Cornales</taxon>
        <taxon>Nyssaceae</taxon>
        <taxon>Nyssa</taxon>
    </lineage>
</organism>
<accession>A0A5J5AD58</accession>
<dbReference type="GO" id="GO:0009055">
    <property type="term" value="F:electron transfer activity"/>
    <property type="evidence" value="ECO:0007669"/>
    <property type="project" value="InterPro"/>
</dbReference>
<evidence type="ECO:0000313" key="4">
    <source>
        <dbReference type="Proteomes" id="UP000325577"/>
    </source>
</evidence>
<dbReference type="PROSITE" id="PS51485">
    <property type="entry name" value="PHYTOCYANIN"/>
    <property type="match status" value="1"/>
</dbReference>
<sequence length="145" mass="16385">MKMSFSYAAHGLVLLLTATLLAVSQADTIVVGGSEHWRFGFNYTDWALQHGPFYQNDTLVFKYDPPSDATPPHTVYLLPNLWSFMRCDFSRAQLLANTTQGSGDGFEFVLSNWRPLYFACGEDNGINCKEGMMKFFVVPLRRLQG</sequence>
<dbReference type="SUPFAM" id="SSF49503">
    <property type="entry name" value="Cupredoxins"/>
    <property type="match status" value="1"/>
</dbReference>
<name>A0A5J5AD58_9ASTE</name>
<feature type="signal peptide" evidence="1">
    <location>
        <begin position="1"/>
        <end position="26"/>
    </location>
</feature>
<protein>
    <recommendedName>
        <fullName evidence="2">Phytocyanin domain-containing protein</fullName>
    </recommendedName>
</protein>
<dbReference type="Gene3D" id="2.60.40.420">
    <property type="entry name" value="Cupredoxins - blue copper proteins"/>
    <property type="match status" value="1"/>
</dbReference>
<dbReference type="EMBL" id="CM018045">
    <property type="protein sequence ID" value="KAA8528570.1"/>
    <property type="molecule type" value="Genomic_DNA"/>
</dbReference>